<organism evidence="2 3">
    <name type="scientific">Aaosphaeria arxii CBS 175.79</name>
    <dbReference type="NCBI Taxonomy" id="1450172"/>
    <lineage>
        <taxon>Eukaryota</taxon>
        <taxon>Fungi</taxon>
        <taxon>Dikarya</taxon>
        <taxon>Ascomycota</taxon>
        <taxon>Pezizomycotina</taxon>
        <taxon>Dothideomycetes</taxon>
        <taxon>Pleosporomycetidae</taxon>
        <taxon>Pleosporales</taxon>
        <taxon>Pleosporales incertae sedis</taxon>
        <taxon>Aaosphaeria</taxon>
    </lineage>
</organism>
<feature type="region of interest" description="Disordered" evidence="1">
    <location>
        <begin position="1"/>
        <end position="79"/>
    </location>
</feature>
<evidence type="ECO:0000256" key="1">
    <source>
        <dbReference type="SAM" id="MobiDB-lite"/>
    </source>
</evidence>
<dbReference type="GeneID" id="54289113"/>
<feature type="compositionally biased region" description="Polar residues" evidence="1">
    <location>
        <begin position="269"/>
        <end position="281"/>
    </location>
</feature>
<dbReference type="OrthoDB" id="5404004at2759"/>
<feature type="compositionally biased region" description="Low complexity" evidence="1">
    <location>
        <begin position="561"/>
        <end position="573"/>
    </location>
</feature>
<accession>A0A6A5Y346</accession>
<feature type="region of interest" description="Disordered" evidence="1">
    <location>
        <begin position="505"/>
        <end position="593"/>
    </location>
</feature>
<dbReference type="RefSeq" id="XP_033388002.1">
    <property type="nucleotide sequence ID" value="XM_033531716.1"/>
</dbReference>
<keyword evidence="3" id="KW-1185">Reference proteome</keyword>
<dbReference type="EMBL" id="ML978067">
    <property type="protein sequence ID" value="KAF2019663.1"/>
    <property type="molecule type" value="Genomic_DNA"/>
</dbReference>
<feature type="region of interest" description="Disordered" evidence="1">
    <location>
        <begin position="685"/>
        <end position="705"/>
    </location>
</feature>
<reference evidence="2" key="1">
    <citation type="journal article" date="2020" name="Stud. Mycol.">
        <title>101 Dothideomycetes genomes: a test case for predicting lifestyles and emergence of pathogens.</title>
        <authorList>
            <person name="Haridas S."/>
            <person name="Albert R."/>
            <person name="Binder M."/>
            <person name="Bloem J."/>
            <person name="Labutti K."/>
            <person name="Salamov A."/>
            <person name="Andreopoulos B."/>
            <person name="Baker S."/>
            <person name="Barry K."/>
            <person name="Bills G."/>
            <person name="Bluhm B."/>
            <person name="Cannon C."/>
            <person name="Castanera R."/>
            <person name="Culley D."/>
            <person name="Daum C."/>
            <person name="Ezra D."/>
            <person name="Gonzalez J."/>
            <person name="Henrissat B."/>
            <person name="Kuo A."/>
            <person name="Liang C."/>
            <person name="Lipzen A."/>
            <person name="Lutzoni F."/>
            <person name="Magnuson J."/>
            <person name="Mondo S."/>
            <person name="Nolan M."/>
            <person name="Ohm R."/>
            <person name="Pangilinan J."/>
            <person name="Park H.-J."/>
            <person name="Ramirez L."/>
            <person name="Alfaro M."/>
            <person name="Sun H."/>
            <person name="Tritt A."/>
            <person name="Yoshinaga Y."/>
            <person name="Zwiers L.-H."/>
            <person name="Turgeon B."/>
            <person name="Goodwin S."/>
            <person name="Spatafora J."/>
            <person name="Crous P."/>
            <person name="Grigoriev I."/>
        </authorList>
    </citation>
    <scope>NUCLEOTIDE SEQUENCE</scope>
    <source>
        <strain evidence="2">CBS 175.79</strain>
    </source>
</reference>
<dbReference type="Proteomes" id="UP000799778">
    <property type="component" value="Unassembled WGS sequence"/>
</dbReference>
<feature type="compositionally biased region" description="Polar residues" evidence="1">
    <location>
        <begin position="397"/>
        <end position="416"/>
    </location>
</feature>
<feature type="region of interest" description="Disordered" evidence="1">
    <location>
        <begin position="200"/>
        <end position="322"/>
    </location>
</feature>
<protein>
    <submittedName>
        <fullName evidence="2">Uncharacterized protein</fullName>
    </submittedName>
</protein>
<sequence length="705" mass="76249">MARMLGRSRSLRILRGGQKETHQQDQSPPVPLPSHPQVDSDRLKAFTPDTNADTRVETADMLQRPKTSGGPTDRGRQFHKKTTPVALDSSQNLIASFPSPTKSSTTLLYAAEINESREGVIGIALGSPTMASHWNSPYSTDFVTSNAGTVTQITSNSPVAGSVEVKQDYPKPKLSRWKSIFKKVQPPPQEQKQNFYQLARSVTPARADSHHDDESTHSSTTTPPEEFRDDAGSSSPPAFKPEIRESRKVAKGQMQPTTETRPRALTHGNLATNQTPKTRTALSRSSSSPQPPMRDPPPVPQLVISGGTQNPPGPLYASPTSLTDKPLLDVAIPTIKMERYSVMFGNLLQSSPDGSTAQSSSLLMRRQGNGEKLKPLNELTVKNNHASHSSELKPQRRATSPSQAPKSPSVTLSLFPQPSASSRAPSPHALSSSRTGRLQRSKTAPAVSPNRRSFSISNAPEVDGKDATQDASVSRKPQASEKAEKFQEVKAPGIDLKATSQFLSPMSMLSPSNSDGSSQPPISPNEPVWEIVSKPLARRPSRKEMREALSSHPANASMEQSSQPSSAPLVSSPMSLGLKPQTPLTADGRTNMPRSADRLHTILSPAKLQGSPREKKEHIATTTVGVARSVSVSRASPRKADLLKPVLITKGAEGSERLVERNALTPTLVELTNRKSQRVQLVDVEDITPQTTPQSGKFNHQDHAS</sequence>
<feature type="region of interest" description="Disordered" evidence="1">
    <location>
        <begin position="371"/>
        <end position="492"/>
    </location>
</feature>
<evidence type="ECO:0000313" key="3">
    <source>
        <dbReference type="Proteomes" id="UP000799778"/>
    </source>
</evidence>
<feature type="compositionally biased region" description="Polar residues" evidence="1">
    <location>
        <begin position="688"/>
        <end position="698"/>
    </location>
</feature>
<dbReference type="AlphaFoldDB" id="A0A6A5Y346"/>
<evidence type="ECO:0000313" key="2">
    <source>
        <dbReference type="EMBL" id="KAF2019663.1"/>
    </source>
</evidence>
<feature type="compositionally biased region" description="Basic and acidic residues" evidence="1">
    <location>
        <begin position="207"/>
        <end position="216"/>
    </location>
</feature>
<feature type="compositionally biased region" description="Low complexity" evidence="1">
    <location>
        <begin position="1"/>
        <end position="16"/>
    </location>
</feature>
<gene>
    <name evidence="2" type="ORF">BU24DRAFT_459309</name>
</gene>
<feature type="compositionally biased region" description="Pro residues" evidence="1">
    <location>
        <begin position="289"/>
        <end position="300"/>
    </location>
</feature>
<proteinExistence type="predicted"/>
<name>A0A6A5Y346_9PLEO</name>
<feature type="compositionally biased region" description="Low complexity" evidence="1">
    <location>
        <begin position="418"/>
        <end position="433"/>
    </location>
</feature>
<feature type="compositionally biased region" description="Basic and acidic residues" evidence="1">
    <location>
        <begin position="478"/>
        <end position="488"/>
    </location>
</feature>